<comment type="caution">
    <text evidence="2">The sequence shown here is derived from an EMBL/GenBank/DDBJ whole genome shotgun (WGS) entry which is preliminary data.</text>
</comment>
<protein>
    <recommendedName>
        <fullName evidence="3">MFS transporter</fullName>
    </recommendedName>
</protein>
<evidence type="ECO:0000256" key="1">
    <source>
        <dbReference type="SAM" id="Phobius"/>
    </source>
</evidence>
<keyword evidence="1" id="KW-0812">Transmembrane</keyword>
<gene>
    <name evidence="2" type="ORF">GK047_19030</name>
</gene>
<organism evidence="2">
    <name type="scientific">Paenibacillus sp. SYP-B3998</name>
    <dbReference type="NCBI Taxonomy" id="2678564"/>
    <lineage>
        <taxon>Bacteria</taxon>
        <taxon>Bacillati</taxon>
        <taxon>Bacillota</taxon>
        <taxon>Bacilli</taxon>
        <taxon>Bacillales</taxon>
        <taxon>Paenibacillaceae</taxon>
        <taxon>Paenibacillus</taxon>
    </lineage>
</organism>
<sequence>MWTMLKDRRMAFLMIANMLSSIGSGITMIGVPWLLVNRSGGDEVYGYATLASTILLFLLFVSFRQYFPSIQNIEWMGKCG</sequence>
<accession>A0A6G4A2Q7</accession>
<keyword evidence="1" id="KW-0472">Membrane</keyword>
<evidence type="ECO:0008006" key="3">
    <source>
        <dbReference type="Google" id="ProtNLM"/>
    </source>
</evidence>
<keyword evidence="1" id="KW-1133">Transmembrane helix</keyword>
<evidence type="ECO:0000313" key="2">
    <source>
        <dbReference type="EMBL" id="NEW08099.1"/>
    </source>
</evidence>
<feature type="transmembrane region" description="Helical" evidence="1">
    <location>
        <begin position="47"/>
        <end position="67"/>
    </location>
</feature>
<dbReference type="RefSeq" id="WP_163950272.1">
    <property type="nucleotide sequence ID" value="NZ_JAAIKC010000007.1"/>
</dbReference>
<name>A0A6G4A2Q7_9BACL</name>
<feature type="transmembrane region" description="Helical" evidence="1">
    <location>
        <begin position="12"/>
        <end position="35"/>
    </location>
</feature>
<dbReference type="AlphaFoldDB" id="A0A6G4A2Q7"/>
<reference evidence="2" key="1">
    <citation type="submission" date="2020-02" db="EMBL/GenBank/DDBJ databases">
        <authorList>
            <person name="Shen X.-R."/>
            <person name="Zhang Y.-X."/>
        </authorList>
    </citation>
    <scope>NUCLEOTIDE SEQUENCE</scope>
    <source>
        <strain evidence="2">SYP-B3998</strain>
    </source>
</reference>
<dbReference type="EMBL" id="JAAIKC010000007">
    <property type="protein sequence ID" value="NEW08099.1"/>
    <property type="molecule type" value="Genomic_DNA"/>
</dbReference>
<proteinExistence type="predicted"/>